<keyword evidence="2" id="KW-0472">Membrane</keyword>
<dbReference type="Proteomes" id="UP000091967">
    <property type="component" value="Unassembled WGS sequence"/>
</dbReference>
<keyword evidence="4" id="KW-1185">Reference proteome</keyword>
<reference evidence="3 4" key="1">
    <citation type="submission" date="2016-06" db="EMBL/GenBank/DDBJ databases">
        <title>Living apart together: crosstalk between the core and supernumerary genomes in a fungal plant pathogen.</title>
        <authorList>
            <person name="Vanheule A."/>
            <person name="Audenaert K."/>
            <person name="Warris S."/>
            <person name="Van De Geest H."/>
            <person name="Schijlen E."/>
            <person name="Hofte M."/>
            <person name="De Saeger S."/>
            <person name="Haesaert G."/>
            <person name="Waalwijk C."/>
            <person name="Van Der Lee T."/>
        </authorList>
    </citation>
    <scope>NUCLEOTIDE SEQUENCE [LARGE SCALE GENOMIC DNA]</scope>
    <source>
        <strain evidence="3 4">2516</strain>
    </source>
</reference>
<evidence type="ECO:0000256" key="2">
    <source>
        <dbReference type="SAM" id="Phobius"/>
    </source>
</evidence>
<gene>
    <name evidence="3" type="ORF">FPOA_00400</name>
</gene>
<keyword evidence="2" id="KW-1133">Transmembrane helix</keyword>
<feature type="transmembrane region" description="Helical" evidence="2">
    <location>
        <begin position="364"/>
        <end position="386"/>
    </location>
</feature>
<organism evidence="3 4">
    <name type="scientific">Fusarium poae</name>
    <dbReference type="NCBI Taxonomy" id="36050"/>
    <lineage>
        <taxon>Eukaryota</taxon>
        <taxon>Fungi</taxon>
        <taxon>Dikarya</taxon>
        <taxon>Ascomycota</taxon>
        <taxon>Pezizomycotina</taxon>
        <taxon>Sordariomycetes</taxon>
        <taxon>Hypocreomycetidae</taxon>
        <taxon>Hypocreales</taxon>
        <taxon>Nectriaceae</taxon>
        <taxon>Fusarium</taxon>
    </lineage>
</organism>
<accession>A0A1B8B156</accession>
<feature type="compositionally biased region" description="Low complexity" evidence="1">
    <location>
        <begin position="137"/>
        <end position="156"/>
    </location>
</feature>
<evidence type="ECO:0000313" key="4">
    <source>
        <dbReference type="Proteomes" id="UP000091967"/>
    </source>
</evidence>
<proteinExistence type="predicted"/>
<feature type="transmembrane region" description="Helical" evidence="2">
    <location>
        <begin position="72"/>
        <end position="90"/>
    </location>
</feature>
<feature type="region of interest" description="Disordered" evidence="1">
    <location>
        <begin position="126"/>
        <end position="177"/>
    </location>
</feature>
<sequence length="496" mass="54504">MTAHVGQFRGTTTLGYAVARENYRPDKKKGKMPRLSAVNVDRDFAKPSKTSEGGTPTLLYPYFSLARWHAFLSFRSFVTSTCLVFLLAIYPHHLIPFLDRRSTEWPSSTITDAVFYIDNAFTITDDMSSSTEDDESTVSGSSPMPSAAPSSAMSLSKPTPHPTTLVIEPKPTDDDDLASDWTFPPMTTPWTGPPDCTWTYDANHLSMSGMGGLEAMLDLQPIAGAKSLSCYPDAMFENGLTGVYSPGTCPHGWTTVTLRIEPSANRDDETTTAICCSSHYTLEGSLCKRSTSSVIAVPYTFNQTAQTYDAHSESATTLYSATIAVYTIRALFKDRDKDALGLKDEDDIPGVDHHNDTLSLGERIGIGVGVAIFVLLAVGGVAFWLIHRERARTEKRKPHELNAVGNMRHSSSAAGDDFYAAADQRNRGRGNTEPPPPAYAATDSNSMTENDSRLSEDTTTRDEEIRALQIQKEAIQRRLQQLEQADIQNQTDNRNN</sequence>
<evidence type="ECO:0000313" key="3">
    <source>
        <dbReference type="EMBL" id="OBS26457.1"/>
    </source>
</evidence>
<dbReference type="AlphaFoldDB" id="A0A1B8B156"/>
<keyword evidence="2" id="KW-0812">Transmembrane</keyword>
<evidence type="ECO:0000256" key="1">
    <source>
        <dbReference type="SAM" id="MobiDB-lite"/>
    </source>
</evidence>
<dbReference type="STRING" id="36050.A0A1B8B156"/>
<name>A0A1B8B156_FUSPO</name>
<dbReference type="EMBL" id="LYXU01000001">
    <property type="protein sequence ID" value="OBS26457.1"/>
    <property type="molecule type" value="Genomic_DNA"/>
</dbReference>
<feature type="region of interest" description="Disordered" evidence="1">
    <location>
        <begin position="425"/>
        <end position="466"/>
    </location>
</feature>
<feature type="compositionally biased region" description="Basic and acidic residues" evidence="1">
    <location>
        <begin position="450"/>
        <end position="466"/>
    </location>
</feature>
<protein>
    <submittedName>
        <fullName evidence="3">Uncharacterized protein</fullName>
    </submittedName>
</protein>
<comment type="caution">
    <text evidence="3">The sequence shown here is derived from an EMBL/GenBank/DDBJ whole genome shotgun (WGS) entry which is preliminary data.</text>
</comment>